<dbReference type="PANTHER" id="PTHR33841">
    <property type="entry name" value="DNA METHYLTRANSFERASE YEEA-RELATED"/>
    <property type="match status" value="1"/>
</dbReference>
<dbReference type="EC" id="2.1.1.72" evidence="1"/>
<dbReference type="PANTHER" id="PTHR33841:SF1">
    <property type="entry name" value="DNA METHYLTRANSFERASE A"/>
    <property type="match status" value="1"/>
</dbReference>
<dbReference type="AlphaFoldDB" id="A0A367FBZ2"/>
<sequence>MTNPSNPVDDNTFTRPLIRALRQHVEVFAASMAGAKASSGRLAEVRPAAVAWVYCTVLVAWAEDHHLIDPFLRTITPELRREVLDRAGGPRGWVAAAINRLAAAHPATRCLLDGRYSALHDHTPTDDACLDLIHWWADEAPPLAYEATSGPLSISGWLAGDILQHLRDPRPHGGGGGNAQTPWWIADGILDLTLLPAAAEFTGQTLHTVDPTCGTGHFLVRMIDFLWEWYTTGGLAARQMKVKGITGGPVYPPAEAIRRILAGVHGCEIDPLTASVARLRCVVTIGELMHRSSLIPVLRLDRIPPIRPRIAVGDSLLAGRISRQEHARLHPGLAAIANLGHDHEPAPPVVVVTAPQQPDLFGAAS</sequence>
<organism evidence="5 6">
    <name type="scientific">Sphaerisporangium album</name>
    <dbReference type="NCBI Taxonomy" id="509200"/>
    <lineage>
        <taxon>Bacteria</taxon>
        <taxon>Bacillati</taxon>
        <taxon>Actinomycetota</taxon>
        <taxon>Actinomycetes</taxon>
        <taxon>Streptosporangiales</taxon>
        <taxon>Streptosporangiaceae</taxon>
        <taxon>Sphaerisporangium</taxon>
    </lineage>
</organism>
<evidence type="ECO:0000313" key="6">
    <source>
        <dbReference type="Proteomes" id="UP000253094"/>
    </source>
</evidence>
<evidence type="ECO:0000256" key="4">
    <source>
        <dbReference type="ARBA" id="ARBA00047942"/>
    </source>
</evidence>
<protein>
    <recommendedName>
        <fullName evidence="1">site-specific DNA-methyltransferase (adenine-specific)</fullName>
        <ecNumber evidence="1">2.1.1.72</ecNumber>
    </recommendedName>
</protein>
<evidence type="ECO:0000313" key="5">
    <source>
        <dbReference type="EMBL" id="RCG27205.1"/>
    </source>
</evidence>
<keyword evidence="3" id="KW-0808">Transferase</keyword>
<evidence type="ECO:0000256" key="2">
    <source>
        <dbReference type="ARBA" id="ARBA00022603"/>
    </source>
</evidence>
<name>A0A367FBZ2_9ACTN</name>
<dbReference type="InterPro" id="IPR050953">
    <property type="entry name" value="N4_N6_ade-DNA_methylase"/>
</dbReference>
<dbReference type="RefSeq" id="WP_114031544.1">
    <property type="nucleotide sequence ID" value="NZ_QOIL01000016.1"/>
</dbReference>
<dbReference type="GO" id="GO:0032259">
    <property type="term" value="P:methylation"/>
    <property type="evidence" value="ECO:0007669"/>
    <property type="project" value="UniProtKB-KW"/>
</dbReference>
<proteinExistence type="predicted"/>
<evidence type="ECO:0000256" key="3">
    <source>
        <dbReference type="ARBA" id="ARBA00022679"/>
    </source>
</evidence>
<keyword evidence="6" id="KW-1185">Reference proteome</keyword>
<reference evidence="5 6" key="1">
    <citation type="submission" date="2018-06" db="EMBL/GenBank/DDBJ databases">
        <title>Sphaerisporangium craniellae sp. nov., isolated from a marine sponge in the South China Sea.</title>
        <authorList>
            <person name="Li L."/>
        </authorList>
    </citation>
    <scope>NUCLEOTIDE SEQUENCE [LARGE SCALE GENOMIC DNA]</scope>
    <source>
        <strain evidence="5 6">CCTCC AA 208026</strain>
    </source>
</reference>
<evidence type="ECO:0000256" key="1">
    <source>
        <dbReference type="ARBA" id="ARBA00011900"/>
    </source>
</evidence>
<dbReference type="EMBL" id="QOIL01000016">
    <property type="protein sequence ID" value="RCG27205.1"/>
    <property type="molecule type" value="Genomic_DNA"/>
</dbReference>
<keyword evidence="2" id="KW-0489">Methyltransferase</keyword>
<dbReference type="OrthoDB" id="4280289at2"/>
<dbReference type="Proteomes" id="UP000253094">
    <property type="component" value="Unassembled WGS sequence"/>
</dbReference>
<dbReference type="Gene3D" id="3.40.50.150">
    <property type="entry name" value="Vaccinia Virus protein VP39"/>
    <property type="match status" value="1"/>
</dbReference>
<accession>A0A367FBZ2</accession>
<gene>
    <name evidence="5" type="ORF">DQ384_26155</name>
</gene>
<dbReference type="SUPFAM" id="SSF53335">
    <property type="entry name" value="S-adenosyl-L-methionine-dependent methyltransferases"/>
    <property type="match status" value="1"/>
</dbReference>
<comment type="catalytic activity">
    <reaction evidence="4">
        <text>a 2'-deoxyadenosine in DNA + S-adenosyl-L-methionine = an N(6)-methyl-2'-deoxyadenosine in DNA + S-adenosyl-L-homocysteine + H(+)</text>
        <dbReference type="Rhea" id="RHEA:15197"/>
        <dbReference type="Rhea" id="RHEA-COMP:12418"/>
        <dbReference type="Rhea" id="RHEA-COMP:12419"/>
        <dbReference type="ChEBI" id="CHEBI:15378"/>
        <dbReference type="ChEBI" id="CHEBI:57856"/>
        <dbReference type="ChEBI" id="CHEBI:59789"/>
        <dbReference type="ChEBI" id="CHEBI:90615"/>
        <dbReference type="ChEBI" id="CHEBI:90616"/>
        <dbReference type="EC" id="2.1.1.72"/>
    </reaction>
</comment>
<dbReference type="GO" id="GO:0009007">
    <property type="term" value="F:site-specific DNA-methyltransferase (adenine-specific) activity"/>
    <property type="evidence" value="ECO:0007669"/>
    <property type="project" value="UniProtKB-EC"/>
</dbReference>
<dbReference type="InterPro" id="IPR029063">
    <property type="entry name" value="SAM-dependent_MTases_sf"/>
</dbReference>
<comment type="caution">
    <text evidence="5">The sequence shown here is derived from an EMBL/GenBank/DDBJ whole genome shotgun (WGS) entry which is preliminary data.</text>
</comment>